<dbReference type="OrthoDB" id="3853970at2759"/>
<accession>A0A3N4J776</accession>
<dbReference type="Pfam" id="PF03184">
    <property type="entry name" value="DDE_1"/>
    <property type="match status" value="1"/>
</dbReference>
<name>A0A3N4J776_9PEZI</name>
<dbReference type="PANTHER" id="PTHR19303">
    <property type="entry name" value="TRANSPOSON"/>
    <property type="match status" value="1"/>
</dbReference>
<dbReference type="InterPro" id="IPR050863">
    <property type="entry name" value="CenT-Element_Derived"/>
</dbReference>
<dbReference type="GO" id="GO:0003677">
    <property type="term" value="F:DNA binding"/>
    <property type="evidence" value="ECO:0007669"/>
    <property type="project" value="TreeGrafter"/>
</dbReference>
<dbReference type="GO" id="GO:0005634">
    <property type="term" value="C:nucleus"/>
    <property type="evidence" value="ECO:0007669"/>
    <property type="project" value="TreeGrafter"/>
</dbReference>
<dbReference type="STRING" id="1336337.A0A3N4J776"/>
<evidence type="ECO:0000313" key="3">
    <source>
        <dbReference type="Proteomes" id="UP000276215"/>
    </source>
</evidence>
<dbReference type="AlphaFoldDB" id="A0A3N4J776"/>
<dbReference type="InterPro" id="IPR004875">
    <property type="entry name" value="DDE_SF_endonuclease_dom"/>
</dbReference>
<keyword evidence="3" id="KW-1185">Reference proteome</keyword>
<organism evidence="2 3">
    <name type="scientific">Choiromyces venosus 120613-1</name>
    <dbReference type="NCBI Taxonomy" id="1336337"/>
    <lineage>
        <taxon>Eukaryota</taxon>
        <taxon>Fungi</taxon>
        <taxon>Dikarya</taxon>
        <taxon>Ascomycota</taxon>
        <taxon>Pezizomycotina</taxon>
        <taxon>Pezizomycetes</taxon>
        <taxon>Pezizales</taxon>
        <taxon>Tuberaceae</taxon>
        <taxon>Choiromyces</taxon>
    </lineage>
</organism>
<dbReference type="PANTHER" id="PTHR19303:SF73">
    <property type="entry name" value="PROTEIN PDC2"/>
    <property type="match status" value="1"/>
</dbReference>
<feature type="non-terminal residue" evidence="2">
    <location>
        <position position="1"/>
    </location>
</feature>
<evidence type="ECO:0000313" key="2">
    <source>
        <dbReference type="EMBL" id="RPA89714.1"/>
    </source>
</evidence>
<gene>
    <name evidence="2" type="ORF">L873DRAFT_1885952</name>
</gene>
<protein>
    <submittedName>
        <fullName evidence="2">CENP-B protein</fullName>
    </submittedName>
</protein>
<reference evidence="2 3" key="1">
    <citation type="journal article" date="2018" name="Nat. Ecol. Evol.">
        <title>Pezizomycetes genomes reveal the molecular basis of ectomycorrhizal truffle lifestyle.</title>
        <authorList>
            <person name="Murat C."/>
            <person name="Payen T."/>
            <person name="Noel B."/>
            <person name="Kuo A."/>
            <person name="Morin E."/>
            <person name="Chen J."/>
            <person name="Kohler A."/>
            <person name="Krizsan K."/>
            <person name="Balestrini R."/>
            <person name="Da Silva C."/>
            <person name="Montanini B."/>
            <person name="Hainaut M."/>
            <person name="Levati E."/>
            <person name="Barry K.W."/>
            <person name="Belfiori B."/>
            <person name="Cichocki N."/>
            <person name="Clum A."/>
            <person name="Dockter R.B."/>
            <person name="Fauchery L."/>
            <person name="Guy J."/>
            <person name="Iotti M."/>
            <person name="Le Tacon F."/>
            <person name="Lindquist E.A."/>
            <person name="Lipzen A."/>
            <person name="Malagnac F."/>
            <person name="Mello A."/>
            <person name="Molinier V."/>
            <person name="Miyauchi S."/>
            <person name="Poulain J."/>
            <person name="Riccioni C."/>
            <person name="Rubini A."/>
            <person name="Sitrit Y."/>
            <person name="Splivallo R."/>
            <person name="Traeger S."/>
            <person name="Wang M."/>
            <person name="Zifcakova L."/>
            <person name="Wipf D."/>
            <person name="Zambonelli A."/>
            <person name="Paolocci F."/>
            <person name="Nowrousian M."/>
            <person name="Ottonello S."/>
            <person name="Baldrian P."/>
            <person name="Spatafora J.W."/>
            <person name="Henrissat B."/>
            <person name="Nagy L.G."/>
            <person name="Aury J.M."/>
            <person name="Wincker P."/>
            <person name="Grigoriev I.V."/>
            <person name="Bonfante P."/>
            <person name="Martin F.M."/>
        </authorList>
    </citation>
    <scope>NUCLEOTIDE SEQUENCE [LARGE SCALE GENOMIC DNA]</scope>
    <source>
        <strain evidence="2 3">120613-1</strain>
    </source>
</reference>
<feature type="domain" description="DDE-1" evidence="1">
    <location>
        <begin position="52"/>
        <end position="190"/>
    </location>
</feature>
<proteinExistence type="predicted"/>
<evidence type="ECO:0000259" key="1">
    <source>
        <dbReference type="Pfam" id="PF03184"/>
    </source>
</evidence>
<dbReference type="EMBL" id="ML120559">
    <property type="protein sequence ID" value="RPA89714.1"/>
    <property type="molecule type" value="Genomic_DNA"/>
</dbReference>
<dbReference type="Proteomes" id="UP000276215">
    <property type="component" value="Unassembled WGS sequence"/>
</dbReference>
<sequence length="192" mass="22115">DRAFLAEQLSPFSPQDIYNANESGLVFNKQPNSSNVRLVPNKTLRGGKDQKTQITSFYIVNQDGSNKRKLWIIGRAKTPMNKVNTANLPVIYRFNKRAWILSRLWYDFLHSLNDEMHINRHHIALISDNCPSHPPPEKPPTDYTGPPPPTLTNITLIYLPLCKTAYLQPLDMRIIKSFKAAYCRLYAEYIVE</sequence>